<dbReference type="InterPro" id="IPR005181">
    <property type="entry name" value="SASA"/>
</dbReference>
<organism evidence="4 5">
    <name type="scientific">Lentisphaera araneosa HTCC2155</name>
    <dbReference type="NCBI Taxonomy" id="313628"/>
    <lineage>
        <taxon>Bacteria</taxon>
        <taxon>Pseudomonadati</taxon>
        <taxon>Lentisphaerota</taxon>
        <taxon>Lentisphaeria</taxon>
        <taxon>Lentisphaerales</taxon>
        <taxon>Lentisphaeraceae</taxon>
        <taxon>Lentisphaera</taxon>
    </lineage>
</organism>
<feature type="chain" id="PRO_5002691051" evidence="2">
    <location>
        <begin position="24"/>
        <end position="524"/>
    </location>
</feature>
<dbReference type="AlphaFoldDB" id="A6DF88"/>
<evidence type="ECO:0000256" key="1">
    <source>
        <dbReference type="ARBA" id="ARBA00022801"/>
    </source>
</evidence>
<evidence type="ECO:0000259" key="3">
    <source>
        <dbReference type="Pfam" id="PF03629"/>
    </source>
</evidence>
<accession>A6DF88</accession>
<gene>
    <name evidence="4" type="ORF">LNTAR_16998</name>
</gene>
<keyword evidence="1" id="KW-0378">Hydrolase</keyword>
<sequence>MQTKRKTSLLSLLLVFMTASLQAEVKTPAFFNDHMVLQRNISVPIWGWASPGELINVSFGDQSISTKADKDGKWLLKLKPMEANLEGQTLTIANHSIKNVLVGEVWICSGQSNMQWRLSGAFNSKEEIAAAKFPAIRQLNLTRTAANLPRTDVKGEWTVCSPETAKDYTAVGYFFARSLYKSLKIPIGIIDASWGGTGIEPWIPELGFNMVAELEKDKIELHKILPVNDKNKQKWNDYLDELESWLPGAEKRVSQGSLPLNMPDRPDSGMPVTHHGMTKIFNSMIHPIIPYGVRGVVWYQGESSWGQGDYYFFKKKALIESWRELWGQGEFPFYTVQLANLHKFNEKAEGGDGYAKIREAQKRSLELPNTGLAVTYDIGNPVNIHPKNKQDVGKRLSLWALAKEYGRKELVYSGPLFKKLHNSGAEAIVHFSHIGSGLMVGEKKGLEPVKKTSTALKGFAIAGEDQKWYWANARISADGKSVIVSSDKVKKVMAVRYAYRWNPIHSNLYNREGLPAAPFKSDNW</sequence>
<dbReference type="GO" id="GO:0005975">
    <property type="term" value="P:carbohydrate metabolic process"/>
    <property type="evidence" value="ECO:0007669"/>
    <property type="project" value="TreeGrafter"/>
</dbReference>
<dbReference type="PANTHER" id="PTHR22901:SF0">
    <property type="entry name" value="SIALATE O-ACETYLESTERASE"/>
    <property type="match status" value="1"/>
</dbReference>
<dbReference type="Gene3D" id="3.40.50.1110">
    <property type="entry name" value="SGNH hydrolase"/>
    <property type="match status" value="1"/>
</dbReference>
<dbReference type="Proteomes" id="UP000004947">
    <property type="component" value="Unassembled WGS sequence"/>
</dbReference>
<dbReference type="eggNOG" id="COG2755">
    <property type="taxonomic scope" value="Bacteria"/>
</dbReference>
<evidence type="ECO:0000256" key="2">
    <source>
        <dbReference type="SAM" id="SignalP"/>
    </source>
</evidence>
<dbReference type="InterPro" id="IPR039329">
    <property type="entry name" value="SIAE"/>
</dbReference>
<feature type="domain" description="Sialate O-acetylesterase" evidence="3">
    <location>
        <begin position="104"/>
        <end position="217"/>
    </location>
</feature>
<keyword evidence="5" id="KW-1185">Reference proteome</keyword>
<dbReference type="Pfam" id="PF03629">
    <property type="entry name" value="SASA"/>
    <property type="match status" value="2"/>
</dbReference>
<comment type="caution">
    <text evidence="4">The sequence shown here is derived from an EMBL/GenBank/DDBJ whole genome shotgun (WGS) entry which is preliminary data.</text>
</comment>
<proteinExistence type="predicted"/>
<feature type="domain" description="Sialate O-acetylesterase" evidence="3">
    <location>
        <begin position="292"/>
        <end position="387"/>
    </location>
</feature>
<dbReference type="PANTHER" id="PTHR22901">
    <property type="entry name" value="SIALATE O-ACETYLESTERASE"/>
    <property type="match status" value="1"/>
</dbReference>
<keyword evidence="2" id="KW-0732">Signal</keyword>
<dbReference type="EMBL" id="ABCK01000001">
    <property type="protein sequence ID" value="EDM29468.1"/>
    <property type="molecule type" value="Genomic_DNA"/>
</dbReference>
<dbReference type="SUPFAM" id="SSF52266">
    <property type="entry name" value="SGNH hydrolase"/>
    <property type="match status" value="1"/>
</dbReference>
<evidence type="ECO:0000313" key="5">
    <source>
        <dbReference type="Proteomes" id="UP000004947"/>
    </source>
</evidence>
<dbReference type="GO" id="GO:0001681">
    <property type="term" value="F:sialate O-acetylesterase activity"/>
    <property type="evidence" value="ECO:0007669"/>
    <property type="project" value="InterPro"/>
</dbReference>
<evidence type="ECO:0000313" key="4">
    <source>
        <dbReference type="EMBL" id="EDM29468.1"/>
    </source>
</evidence>
<name>A6DF88_9BACT</name>
<protein>
    <submittedName>
        <fullName evidence="4">Sialic acid-specific 9-O-acetylesterase</fullName>
    </submittedName>
</protein>
<reference evidence="4 5" key="1">
    <citation type="journal article" date="2010" name="J. Bacteriol.">
        <title>Genome sequence of Lentisphaera araneosa HTCC2155T, the type species of the order Lentisphaerales in the phylum Lentisphaerae.</title>
        <authorList>
            <person name="Thrash J.C."/>
            <person name="Cho J.C."/>
            <person name="Vergin K.L."/>
            <person name="Morris R.M."/>
            <person name="Giovannoni S.J."/>
        </authorList>
    </citation>
    <scope>NUCLEOTIDE SEQUENCE [LARGE SCALE GENOMIC DNA]</scope>
    <source>
        <strain evidence="4 5">HTCC2155</strain>
    </source>
</reference>
<dbReference type="STRING" id="313628.LNTAR_16998"/>
<feature type="signal peptide" evidence="2">
    <location>
        <begin position="1"/>
        <end position="23"/>
    </location>
</feature>
<dbReference type="InterPro" id="IPR036514">
    <property type="entry name" value="SGNH_hydro_sf"/>
</dbReference>
<dbReference type="RefSeq" id="WP_007276590.1">
    <property type="nucleotide sequence ID" value="NZ_ABCK01000001.1"/>
</dbReference>